<reference evidence="1" key="1">
    <citation type="submission" date="2021-06" db="EMBL/GenBank/DDBJ databases">
        <authorList>
            <person name="Kallberg Y."/>
            <person name="Tangrot J."/>
            <person name="Rosling A."/>
        </authorList>
    </citation>
    <scope>NUCLEOTIDE SEQUENCE</scope>
    <source>
        <strain evidence="1">28 12/20/2015</strain>
    </source>
</reference>
<name>A0ACA9QLS0_9GLOM</name>
<feature type="non-terminal residue" evidence="1">
    <location>
        <position position="249"/>
    </location>
</feature>
<keyword evidence="2" id="KW-1185">Reference proteome</keyword>
<evidence type="ECO:0000313" key="2">
    <source>
        <dbReference type="Proteomes" id="UP000789366"/>
    </source>
</evidence>
<accession>A0ACA9QLS0</accession>
<feature type="non-terminal residue" evidence="1">
    <location>
        <position position="1"/>
    </location>
</feature>
<protein>
    <submittedName>
        <fullName evidence="1">2613_t:CDS:1</fullName>
    </submittedName>
</protein>
<dbReference type="EMBL" id="CAJVPW010045631">
    <property type="protein sequence ID" value="CAG8756222.1"/>
    <property type="molecule type" value="Genomic_DNA"/>
</dbReference>
<gene>
    <name evidence="1" type="ORF">SPELUC_LOCUS14822</name>
</gene>
<dbReference type="Proteomes" id="UP000789366">
    <property type="component" value="Unassembled WGS sequence"/>
</dbReference>
<comment type="caution">
    <text evidence="1">The sequence shown here is derived from an EMBL/GenBank/DDBJ whole genome shotgun (WGS) entry which is preliminary data.</text>
</comment>
<sequence length="249" mass="28332">SSLYDFSTVGSDIKTSVFWFNSSEHPRRGGVDFLLAEKSKVNKEFKPALILCNPPFNGMKPKLAPEIWLDKIIELFGKEIPIVLFVPMGFRANLTLTSKRKMKFENGTYPPINYNKIKPLITQRKISQFVNQAVEKELTQHEKQAKAGLRERLIAAHQRMAKNKQLKKELANEWNDLIAVVPMTTDNVDKVEPFEVFIKNTAETGLKEPSKIQLIYPMTIDKELRLVESAQSAPPLLPDTTYQKPAPPP</sequence>
<evidence type="ECO:0000313" key="1">
    <source>
        <dbReference type="EMBL" id="CAG8756222.1"/>
    </source>
</evidence>
<proteinExistence type="predicted"/>
<organism evidence="1 2">
    <name type="scientific">Cetraspora pellucida</name>
    <dbReference type="NCBI Taxonomy" id="1433469"/>
    <lineage>
        <taxon>Eukaryota</taxon>
        <taxon>Fungi</taxon>
        <taxon>Fungi incertae sedis</taxon>
        <taxon>Mucoromycota</taxon>
        <taxon>Glomeromycotina</taxon>
        <taxon>Glomeromycetes</taxon>
        <taxon>Diversisporales</taxon>
        <taxon>Gigasporaceae</taxon>
        <taxon>Cetraspora</taxon>
    </lineage>
</organism>